<dbReference type="Gene3D" id="6.20.240.60">
    <property type="match status" value="1"/>
</dbReference>
<accession>A0ABU6NGT9</accession>
<organism evidence="3 4">
    <name type="scientific">Bacillus xiapuensis</name>
    <dbReference type="NCBI Taxonomy" id="2014075"/>
    <lineage>
        <taxon>Bacteria</taxon>
        <taxon>Bacillati</taxon>
        <taxon>Bacillota</taxon>
        <taxon>Bacilli</taxon>
        <taxon>Bacillales</taxon>
        <taxon>Bacillaceae</taxon>
        <taxon>Bacillus</taxon>
    </lineage>
</organism>
<dbReference type="Proteomes" id="UP001330749">
    <property type="component" value="Unassembled WGS sequence"/>
</dbReference>
<evidence type="ECO:0000313" key="3">
    <source>
        <dbReference type="EMBL" id="MED3564423.1"/>
    </source>
</evidence>
<dbReference type="InterPro" id="IPR042047">
    <property type="entry name" value="SleB_dom1"/>
</dbReference>
<sequence>MFKKFMITITILVSLLFTTPTFAYPVKDGNTTAQFAQNHLLTLKGFSKLNPQIKNINSTHIRQNIKTIKPEHKVREPLHITKKAKNAVHTLSIPNPDSITKADLKVRKAIRIAKQEIKENMPKLIEITAYEKDLLARLVRAEAQDEPFNGKVAVACVVLNRMESKKFPDSIRGVIYARGQFQPVLNGEINKPADNESIKAVNEALSSKRTLVGKSLFFYNPQIAQSRWLDTRSTTLIIGRHVFKI</sequence>
<dbReference type="GO" id="GO:0016787">
    <property type="term" value="F:hydrolase activity"/>
    <property type="evidence" value="ECO:0007669"/>
    <property type="project" value="UniProtKB-KW"/>
</dbReference>
<keyword evidence="1" id="KW-0732">Signal</keyword>
<dbReference type="Pfam" id="PF07486">
    <property type="entry name" value="Hydrolase_2"/>
    <property type="match status" value="1"/>
</dbReference>
<proteinExistence type="predicted"/>
<dbReference type="RefSeq" id="WP_327969556.1">
    <property type="nucleotide sequence ID" value="NZ_JARMQG010000339.1"/>
</dbReference>
<reference evidence="3 4" key="1">
    <citation type="submission" date="2023-03" db="EMBL/GenBank/DDBJ databases">
        <title>Bacillus Genome Sequencing.</title>
        <authorList>
            <person name="Dunlap C."/>
        </authorList>
    </citation>
    <scope>NUCLEOTIDE SEQUENCE [LARGE SCALE GENOMIC DNA]</scope>
    <source>
        <strain evidence="3 4">B-14544</strain>
    </source>
</reference>
<dbReference type="InterPro" id="IPR011105">
    <property type="entry name" value="Cell_wall_hydrolase_SleB"/>
</dbReference>
<feature type="chain" id="PRO_5045293425" evidence="1">
    <location>
        <begin position="24"/>
        <end position="245"/>
    </location>
</feature>
<name>A0ABU6NGT9_9BACI</name>
<dbReference type="Gene3D" id="1.10.10.2520">
    <property type="entry name" value="Cell wall hydrolase SleB, domain 1"/>
    <property type="match status" value="1"/>
</dbReference>
<keyword evidence="4" id="KW-1185">Reference proteome</keyword>
<evidence type="ECO:0000259" key="2">
    <source>
        <dbReference type="Pfam" id="PF07486"/>
    </source>
</evidence>
<feature type="signal peptide" evidence="1">
    <location>
        <begin position="1"/>
        <end position="23"/>
    </location>
</feature>
<keyword evidence="3" id="KW-0378">Hydrolase</keyword>
<gene>
    <name evidence="3" type="ORF">P4447_18575</name>
</gene>
<evidence type="ECO:0000256" key="1">
    <source>
        <dbReference type="SAM" id="SignalP"/>
    </source>
</evidence>
<evidence type="ECO:0000313" key="4">
    <source>
        <dbReference type="Proteomes" id="UP001330749"/>
    </source>
</evidence>
<comment type="caution">
    <text evidence="3">The sequence shown here is derived from an EMBL/GenBank/DDBJ whole genome shotgun (WGS) entry which is preliminary data.</text>
</comment>
<dbReference type="EMBL" id="JARMQG010000339">
    <property type="protein sequence ID" value="MED3564423.1"/>
    <property type="molecule type" value="Genomic_DNA"/>
</dbReference>
<feature type="domain" description="Cell wall hydrolase SleB" evidence="2">
    <location>
        <begin position="146"/>
        <end position="243"/>
    </location>
</feature>
<protein>
    <submittedName>
        <fullName evidence="3">Cell wall hydrolase</fullName>
    </submittedName>
</protein>